<dbReference type="AlphaFoldDB" id="A0AAE1CJT5"/>
<dbReference type="EMBL" id="JAWDGP010007966">
    <property type="protein sequence ID" value="KAK3698834.1"/>
    <property type="molecule type" value="Genomic_DNA"/>
</dbReference>
<comment type="caution">
    <text evidence="2">The sequence shown here is derived from an EMBL/GenBank/DDBJ whole genome shotgun (WGS) entry which is preliminary data.</text>
</comment>
<feature type="region of interest" description="Disordered" evidence="1">
    <location>
        <begin position="50"/>
        <end position="72"/>
    </location>
</feature>
<protein>
    <submittedName>
        <fullName evidence="2">Uncharacterized protein</fullName>
    </submittedName>
</protein>
<evidence type="ECO:0000313" key="2">
    <source>
        <dbReference type="EMBL" id="KAK3698834.1"/>
    </source>
</evidence>
<evidence type="ECO:0000256" key="1">
    <source>
        <dbReference type="SAM" id="MobiDB-lite"/>
    </source>
</evidence>
<reference evidence="2" key="1">
    <citation type="journal article" date="2023" name="G3 (Bethesda)">
        <title>A reference genome for the long-term kleptoplast-retaining sea slug Elysia crispata morphotype clarki.</title>
        <authorList>
            <person name="Eastman K.E."/>
            <person name="Pendleton A.L."/>
            <person name="Shaikh M.A."/>
            <person name="Suttiyut T."/>
            <person name="Ogas R."/>
            <person name="Tomko P."/>
            <person name="Gavelis G."/>
            <person name="Widhalm J.R."/>
            <person name="Wisecaver J.H."/>
        </authorList>
    </citation>
    <scope>NUCLEOTIDE SEQUENCE</scope>
    <source>
        <strain evidence="2">ECLA1</strain>
    </source>
</reference>
<organism evidence="2 3">
    <name type="scientific">Elysia crispata</name>
    <name type="common">lettuce slug</name>
    <dbReference type="NCBI Taxonomy" id="231223"/>
    <lineage>
        <taxon>Eukaryota</taxon>
        <taxon>Metazoa</taxon>
        <taxon>Spiralia</taxon>
        <taxon>Lophotrochozoa</taxon>
        <taxon>Mollusca</taxon>
        <taxon>Gastropoda</taxon>
        <taxon>Heterobranchia</taxon>
        <taxon>Euthyneura</taxon>
        <taxon>Panpulmonata</taxon>
        <taxon>Sacoglossa</taxon>
        <taxon>Placobranchoidea</taxon>
        <taxon>Plakobranchidae</taxon>
        <taxon>Elysia</taxon>
    </lineage>
</organism>
<gene>
    <name evidence="2" type="ORF">RRG08_028689</name>
</gene>
<feature type="compositionally biased region" description="Polar residues" evidence="1">
    <location>
        <begin position="50"/>
        <end position="59"/>
    </location>
</feature>
<keyword evidence="3" id="KW-1185">Reference proteome</keyword>
<proteinExistence type="predicted"/>
<accession>A0AAE1CJT5</accession>
<name>A0AAE1CJT5_9GAST</name>
<dbReference type="Proteomes" id="UP001283361">
    <property type="component" value="Unassembled WGS sequence"/>
</dbReference>
<sequence length="72" mass="7630">MFRGVNVGDTSGLGLSIVNVNVIISTVETTEFVVKASCQHQSDEPISLLESTAQNSPASPTDLPAVWDVNEL</sequence>
<evidence type="ECO:0000313" key="3">
    <source>
        <dbReference type="Proteomes" id="UP001283361"/>
    </source>
</evidence>